<evidence type="ECO:0000256" key="1">
    <source>
        <dbReference type="SAM" id="MobiDB-lite"/>
    </source>
</evidence>
<dbReference type="Proteomes" id="UP000041770">
    <property type="component" value="Unassembled WGS sequence"/>
</dbReference>
<evidence type="ECO:0000313" key="2">
    <source>
        <dbReference type="EMBL" id="CSD44601.1"/>
    </source>
</evidence>
<protein>
    <submittedName>
        <fullName evidence="2">Uncharacterized protein</fullName>
    </submittedName>
</protein>
<dbReference type="AlphaFoldDB" id="A0A656AWK5"/>
<accession>A0A656AWK5</accession>
<organism evidence="2 3">
    <name type="scientific">Vibrio cholerae</name>
    <dbReference type="NCBI Taxonomy" id="666"/>
    <lineage>
        <taxon>Bacteria</taxon>
        <taxon>Pseudomonadati</taxon>
        <taxon>Pseudomonadota</taxon>
        <taxon>Gammaproteobacteria</taxon>
        <taxon>Vibrionales</taxon>
        <taxon>Vibrionaceae</taxon>
        <taxon>Vibrio</taxon>
    </lineage>
</organism>
<proteinExistence type="predicted"/>
<reference evidence="2 3" key="1">
    <citation type="submission" date="2015-07" db="EMBL/GenBank/DDBJ databases">
        <authorList>
            <consortium name="Pathogen Informatics"/>
        </authorList>
    </citation>
    <scope>NUCLEOTIDE SEQUENCE [LARGE SCALE GENOMIC DNA]</scope>
    <source>
        <strain evidence="2 3">A316</strain>
    </source>
</reference>
<feature type="region of interest" description="Disordered" evidence="1">
    <location>
        <begin position="25"/>
        <end position="47"/>
    </location>
</feature>
<gene>
    <name evidence="2" type="ORF">ERS013200_04180</name>
</gene>
<sequence>MDSTDDVINDDRLVPLLASTKFKSSLSVSSDQTESHLSPRKSTGMGCSDRSKFNVCCIGPPGLAGCPSLPGKHPGRVKIESWLSDLN</sequence>
<dbReference type="EMBL" id="CWQY01000086">
    <property type="protein sequence ID" value="CSD44601.1"/>
    <property type="molecule type" value="Genomic_DNA"/>
</dbReference>
<name>A0A656AWK5_VIBCL</name>
<evidence type="ECO:0000313" key="3">
    <source>
        <dbReference type="Proteomes" id="UP000041770"/>
    </source>
</evidence>